<feature type="chain" id="PRO_5043631410" evidence="1">
    <location>
        <begin position="20"/>
        <end position="418"/>
    </location>
</feature>
<proteinExistence type="predicted"/>
<dbReference type="EMBL" id="JAVHJL010000008">
    <property type="protein sequence ID" value="KAK6499073.1"/>
    <property type="molecule type" value="Genomic_DNA"/>
</dbReference>
<name>A0AAV9VZ21_9PEZI</name>
<keyword evidence="3" id="KW-1185">Reference proteome</keyword>
<organism evidence="2 3">
    <name type="scientific">Arthrobotrys musiformis</name>
    <dbReference type="NCBI Taxonomy" id="47236"/>
    <lineage>
        <taxon>Eukaryota</taxon>
        <taxon>Fungi</taxon>
        <taxon>Dikarya</taxon>
        <taxon>Ascomycota</taxon>
        <taxon>Pezizomycotina</taxon>
        <taxon>Orbiliomycetes</taxon>
        <taxon>Orbiliales</taxon>
        <taxon>Orbiliaceae</taxon>
        <taxon>Arthrobotrys</taxon>
    </lineage>
</organism>
<comment type="caution">
    <text evidence="2">The sequence shown here is derived from an EMBL/GenBank/DDBJ whole genome shotgun (WGS) entry which is preliminary data.</text>
</comment>
<gene>
    <name evidence="2" type="ORF">TWF481_011642</name>
</gene>
<evidence type="ECO:0000313" key="2">
    <source>
        <dbReference type="EMBL" id="KAK6499073.1"/>
    </source>
</evidence>
<reference evidence="2 3" key="1">
    <citation type="submission" date="2023-08" db="EMBL/GenBank/DDBJ databases">
        <authorList>
            <person name="Palmer J.M."/>
        </authorList>
    </citation>
    <scope>NUCLEOTIDE SEQUENCE [LARGE SCALE GENOMIC DNA]</scope>
    <source>
        <strain evidence="2 3">TWF481</strain>
    </source>
</reference>
<protein>
    <submittedName>
        <fullName evidence="2">Uncharacterized protein</fullName>
    </submittedName>
</protein>
<keyword evidence="1" id="KW-0732">Signal</keyword>
<evidence type="ECO:0000256" key="1">
    <source>
        <dbReference type="SAM" id="SignalP"/>
    </source>
</evidence>
<dbReference type="Proteomes" id="UP001370758">
    <property type="component" value="Unassembled WGS sequence"/>
</dbReference>
<accession>A0AAV9VZ21</accession>
<feature type="signal peptide" evidence="1">
    <location>
        <begin position="1"/>
        <end position="19"/>
    </location>
</feature>
<dbReference type="AlphaFoldDB" id="A0AAV9VZ21"/>
<sequence>MHSLKQILLVTAFVAQASATVNPTACNADNCLRALRGLASKSYSQVSSDCSHYVYSTVVPDIVTVYDTSTVSVQVTLPSNIPYTNTVETSVGTKTETEYGVSTETSGTIAMVTVTGELPAVTVKKRALKERSCVTTIPSYASACTSGARYASACSCFGVPAKTITAGVATTTSTVVVSVTETLYTTVSVAVHTEYITVPLETETTIVESATTVTAATSTNTVFALVEIEGPNLDGRLWMPQLTQGWMQFYFADVSIPFVRDHDGRVYFGQLGARWYGYCEHGSTTAFFDPGEGNDAAVIHFYRRFIQSSDGVNLLGTELYCDFGANEDISCHCTTPEGEWKNFMYGPYSLIQLSKEGYVYGPGEGKITFKTYKPRNQDYCGPDSESNAVCPQYWDPNSPYLYKKNRRSSKIKKRRLSD</sequence>
<evidence type="ECO:0000313" key="3">
    <source>
        <dbReference type="Proteomes" id="UP001370758"/>
    </source>
</evidence>